<evidence type="ECO:0000313" key="4">
    <source>
        <dbReference type="EMBL" id="AUG57791.1"/>
    </source>
</evidence>
<dbReference type="Proteomes" id="UP000239720">
    <property type="component" value="Unassembled WGS sequence"/>
</dbReference>
<evidence type="ECO:0000256" key="1">
    <source>
        <dbReference type="ARBA" id="ARBA00022801"/>
    </source>
</evidence>
<dbReference type="InterPro" id="IPR026875">
    <property type="entry name" value="PHydrolase_assoc_dom"/>
</dbReference>
<dbReference type="Pfam" id="PF13286">
    <property type="entry name" value="HD_assoc"/>
    <property type="match status" value="1"/>
</dbReference>
<feature type="domain" description="HD" evidence="3">
    <location>
        <begin position="75"/>
        <end position="185"/>
    </location>
</feature>
<dbReference type="InterPro" id="IPR006674">
    <property type="entry name" value="HD_domain"/>
</dbReference>
<dbReference type="InterPro" id="IPR003607">
    <property type="entry name" value="HD/PDEase_dom"/>
</dbReference>
<dbReference type="InterPro" id="IPR006261">
    <property type="entry name" value="dGTPase"/>
</dbReference>
<dbReference type="PROSITE" id="PS51831">
    <property type="entry name" value="HD"/>
    <property type="match status" value="1"/>
</dbReference>
<dbReference type="OrthoDB" id="9803619at2"/>
<evidence type="ECO:0000313" key="7">
    <source>
        <dbReference type="Proteomes" id="UP000239720"/>
    </source>
</evidence>
<dbReference type="AlphaFoldDB" id="A0A2K9EMH1"/>
<dbReference type="PANTHER" id="PTHR35795">
    <property type="entry name" value="SLR1885 PROTEIN"/>
    <property type="match status" value="1"/>
</dbReference>
<dbReference type="SUPFAM" id="SSF109604">
    <property type="entry name" value="HD-domain/PDEase-like"/>
    <property type="match status" value="1"/>
</dbReference>
<evidence type="ECO:0000256" key="2">
    <source>
        <dbReference type="HAMAP-Rule" id="MF_01212"/>
    </source>
</evidence>
<dbReference type="InterPro" id="IPR023023">
    <property type="entry name" value="dNTPase_2"/>
</dbReference>
<organism evidence="4 6">
    <name type="scientific">Acetivibrio saccincola</name>
    <dbReference type="NCBI Taxonomy" id="1677857"/>
    <lineage>
        <taxon>Bacteria</taxon>
        <taxon>Bacillati</taxon>
        <taxon>Bacillota</taxon>
        <taxon>Clostridia</taxon>
        <taxon>Eubacteriales</taxon>
        <taxon>Oscillospiraceae</taxon>
        <taxon>Acetivibrio</taxon>
    </lineage>
</organism>
<dbReference type="Gene3D" id="1.10.3210.10">
    <property type="entry name" value="Hypothetical protein af1432"/>
    <property type="match status" value="1"/>
</dbReference>
<dbReference type="NCBIfam" id="NF002327">
    <property type="entry name" value="PRK01286.1-2"/>
    <property type="match status" value="1"/>
</dbReference>
<dbReference type="HAMAP" id="MF_01212">
    <property type="entry name" value="dGTPase_type2"/>
    <property type="match status" value="1"/>
</dbReference>
<proteinExistence type="inferred from homology"/>
<dbReference type="CDD" id="cd00077">
    <property type="entry name" value="HDc"/>
    <property type="match status" value="1"/>
</dbReference>
<dbReference type="Proteomes" id="UP000233534">
    <property type="component" value="Chromosome"/>
</dbReference>
<evidence type="ECO:0000259" key="3">
    <source>
        <dbReference type="PROSITE" id="PS51831"/>
    </source>
</evidence>
<dbReference type="PANTHER" id="PTHR35795:SF1">
    <property type="entry name" value="BIS(5'-NUCLEOSYL)-TETRAPHOSPHATASE, SYMMETRICAL"/>
    <property type="match status" value="1"/>
</dbReference>
<reference evidence="4 6" key="1">
    <citation type="submission" date="2017-12" db="EMBL/GenBank/DDBJ databases">
        <title>Complete genome sequence of Herbivorax saccincola GGR1, a novel Cellulosome-producing hydrolytic bacterium in a thermophilic biogas plant, established by Illumina and Nanopore MinION sequencing.</title>
        <authorList>
            <person name="Pechtl A."/>
            <person name="Ruckert C."/>
            <person name="Koeck D.E."/>
            <person name="Maus I."/>
            <person name="Winkler A."/>
            <person name="Kalinowski J."/>
            <person name="Puhler A."/>
            <person name="Schwarz W.W."/>
            <person name="Zverlov V.V."/>
            <person name="Schluter A."/>
            <person name="Liebl W."/>
        </authorList>
    </citation>
    <scope>NUCLEOTIDE SEQUENCE [LARGE SCALE GENOMIC DNA]</scope>
    <source>
        <strain evidence="4">GGR1</strain>
        <strain evidence="6">SR1</strain>
    </source>
</reference>
<dbReference type="InterPro" id="IPR051094">
    <property type="entry name" value="Diverse_Catalytic_Enzymes"/>
</dbReference>
<dbReference type="SMART" id="SM00471">
    <property type="entry name" value="HDc"/>
    <property type="match status" value="1"/>
</dbReference>
<evidence type="ECO:0000313" key="5">
    <source>
        <dbReference type="EMBL" id="PQQ67676.1"/>
    </source>
</evidence>
<accession>A0A2K9EMH1</accession>
<gene>
    <name evidence="4" type="primary">dgt</name>
    <name evidence="5" type="ORF">B9R14_13575</name>
    <name evidence="4" type="ORF">HVS_09445</name>
</gene>
<dbReference type="Pfam" id="PF01966">
    <property type="entry name" value="HD"/>
    <property type="match status" value="1"/>
</dbReference>
<dbReference type="RefSeq" id="WP_101301559.1">
    <property type="nucleotide sequence ID" value="NZ_CP025197.1"/>
</dbReference>
<dbReference type="EMBL" id="NEMB01000003">
    <property type="protein sequence ID" value="PQQ67676.1"/>
    <property type="molecule type" value="Genomic_DNA"/>
</dbReference>
<dbReference type="KEGG" id="hsc:HVS_09445"/>
<dbReference type="NCBIfam" id="TIGR01353">
    <property type="entry name" value="dGTP_triPase"/>
    <property type="match status" value="1"/>
</dbReference>
<keyword evidence="6" id="KW-1185">Reference proteome</keyword>
<name>A0A2K9EMH1_9FIRM</name>
<protein>
    <recommendedName>
        <fullName evidence="2">Deoxyguanosinetriphosphate triphosphohydrolase-like protein</fullName>
    </recommendedName>
</protein>
<keyword evidence="1 2" id="KW-0378">Hydrolase</keyword>
<evidence type="ECO:0000313" key="6">
    <source>
        <dbReference type="Proteomes" id="UP000233534"/>
    </source>
</evidence>
<dbReference type="GO" id="GO:0016793">
    <property type="term" value="F:triphosphoric monoester hydrolase activity"/>
    <property type="evidence" value="ECO:0007669"/>
    <property type="project" value="InterPro"/>
</dbReference>
<reference evidence="5 7" key="2">
    <citation type="journal article" date="2018" name="Syst. Appl. Microbiol.">
        <title>Characterization and high-quality draft genome sequence of Herbivorax saccincola A7, an anaerobic, alkaliphilic, thermophilic, cellulolytic, and xylanolytic bacterium.</title>
        <authorList>
            <person name="Aikawa S."/>
            <person name="Baramee S."/>
            <person name="Sermsathanaswadi J."/>
            <person name="Thianheng P."/>
            <person name="Tachaapaikoon C."/>
            <person name="Shikata A."/>
            <person name="Waeonukul R."/>
            <person name="Pason P."/>
            <person name="Ratanakhanokchai K."/>
            <person name="Kosugi A."/>
        </authorList>
    </citation>
    <scope>NUCLEOTIDE SEQUENCE [LARGE SCALE GENOMIC DNA]</scope>
    <source>
        <strain evidence="5 7">A7</strain>
    </source>
</reference>
<dbReference type="EMBL" id="CP025197">
    <property type="protein sequence ID" value="AUG57791.1"/>
    <property type="molecule type" value="Genomic_DNA"/>
</dbReference>
<sequence length="331" mass="38378">MSIRQEYELIEEKILSPYASLSSKSKGRKFPEPQCEVRTCFQRDKDRIIYSKAFRRLKHKTQVFISPEGDHYRTRLTHTLEVSQIARTIARSLRLNEDLTEAIALGHDLGHTPFGHAGETVLNDICPFGFKHNEQSLRVVDVLERKNGLNLTWEVRDGIKNHTGDTLPQTLEGQIIRFADRIAYINHDIDDAIRGGVISEECLPKECVKVLGETSSQRINNMITNIIRESKNSNIIKMDKEFQEATNEMRKFMFKNVYIGSKAKKEEDKAKNIIKELYNYLKNKPEYLPKEIAKKLETSSIDRVVCDYIAGMTDRYAVKKFHEIFIPESWH</sequence>
<comment type="similarity">
    <text evidence="2">Belongs to the dGTPase family. Type 2 subfamily.</text>
</comment>